<dbReference type="PROSITE" id="PS50106">
    <property type="entry name" value="PDZ"/>
    <property type="match status" value="2"/>
</dbReference>
<feature type="binding site" evidence="8">
    <location>
        <begin position="231"/>
        <end position="233"/>
    </location>
    <ligand>
        <name>substrate</name>
    </ligand>
</feature>
<dbReference type="Gene3D" id="2.40.10.120">
    <property type="match status" value="1"/>
</dbReference>
<dbReference type="InterPro" id="IPR036034">
    <property type="entry name" value="PDZ_sf"/>
</dbReference>
<dbReference type="NCBIfam" id="TIGR02037">
    <property type="entry name" value="degP_htrA_DO"/>
    <property type="match status" value="1"/>
</dbReference>
<keyword evidence="5" id="KW-0378">Hydrolase</keyword>
<feature type="active site" description="Charge relay system" evidence="7">
    <location>
        <position position="127"/>
    </location>
</feature>
<dbReference type="EMBL" id="NFZT01000001">
    <property type="protein sequence ID" value="OWV33003.1"/>
    <property type="molecule type" value="Genomic_DNA"/>
</dbReference>
<sequence>MRLKTVLLVLLGLLIGATGAVLLRDHLSGAFAQQAELLAETEPSLPEADRRLVPGSREGVLLSYAPLVQEVSPAVVNVYSARRGQRRVAQSFFDQFFGRMQRPERTEQSLGSGVIVGGDGLIVTNNHVVENAEQILVALSDRREFSAELVFSDPQLDLALLKVDTRGTPLPTVPLGDSDQVEVGDIVVAIGNPFGVGQTVTSGIISAVARTGVGISDYQFFLQTDAAINPGNSGGALIGLDGQLVGVNTAIYSRSGGSNGIGFAIPVNMVRQFLSSAAAGRVIRPWLGADTQAVTRDIARSIGLDRPAGVIVRQVTPGSPADNAGLGQGDVVIAVNEEPVLDPNSLRYLTGSRGIDTPVEMTVLRDGERRSLTARLIEPPETPPRNETIISGRTILTGVRVANLSPRLASELGGGTPERGVIVTGIARGAPASRVNFVRTGDVIERVNGQDVTSVRQLTELAADTEQEAEVTFSRRGQVATCYFQAPSFFRCQS</sequence>
<dbReference type="PANTHER" id="PTHR22939:SF129">
    <property type="entry name" value="SERINE PROTEASE HTRA2, MITOCHONDRIAL"/>
    <property type="match status" value="1"/>
</dbReference>
<keyword evidence="6" id="KW-0720">Serine protease</keyword>
<gene>
    <name evidence="10" type="ORF">B5C34_05690</name>
</gene>
<dbReference type="OrthoDB" id="9758917at2"/>
<reference evidence="11" key="1">
    <citation type="submission" date="2017-05" db="EMBL/GenBank/DDBJ databases">
        <authorList>
            <person name="Lin X."/>
        </authorList>
    </citation>
    <scope>NUCLEOTIDE SEQUENCE [LARGE SCALE GENOMIC DNA]</scope>
    <source>
        <strain evidence="11">JLT2012</strain>
    </source>
</reference>
<proteinExistence type="inferred from homology"/>
<keyword evidence="4" id="KW-0677">Repeat</keyword>
<evidence type="ECO:0000256" key="7">
    <source>
        <dbReference type="PIRSR" id="PIRSR611782-1"/>
    </source>
</evidence>
<feature type="active site" description="Charge relay system" evidence="7">
    <location>
        <position position="233"/>
    </location>
</feature>
<evidence type="ECO:0000313" key="11">
    <source>
        <dbReference type="Proteomes" id="UP000198462"/>
    </source>
</evidence>
<dbReference type="RefSeq" id="WP_088711793.1">
    <property type="nucleotide sequence ID" value="NZ_NFZT01000001.1"/>
</dbReference>
<evidence type="ECO:0000256" key="5">
    <source>
        <dbReference type="ARBA" id="ARBA00022801"/>
    </source>
</evidence>
<name>A0A219B4D8_9SPHN</name>
<feature type="binding site" evidence="8">
    <location>
        <position position="127"/>
    </location>
    <ligand>
        <name>substrate</name>
    </ligand>
</feature>
<dbReference type="InterPro" id="IPR001940">
    <property type="entry name" value="Peptidase_S1C"/>
</dbReference>
<dbReference type="InterPro" id="IPR001478">
    <property type="entry name" value="PDZ"/>
</dbReference>
<evidence type="ECO:0000259" key="9">
    <source>
        <dbReference type="PROSITE" id="PS50106"/>
    </source>
</evidence>
<feature type="domain" description="PDZ" evidence="9">
    <location>
        <begin position="398"/>
        <end position="477"/>
    </location>
</feature>
<dbReference type="Pfam" id="PF13365">
    <property type="entry name" value="Trypsin_2"/>
    <property type="match status" value="1"/>
</dbReference>
<dbReference type="Pfam" id="PF13180">
    <property type="entry name" value="PDZ_2"/>
    <property type="match status" value="1"/>
</dbReference>
<accession>A0A219B4D8</accession>
<dbReference type="GO" id="GO:0006508">
    <property type="term" value="P:proteolysis"/>
    <property type="evidence" value="ECO:0007669"/>
    <property type="project" value="UniProtKB-KW"/>
</dbReference>
<dbReference type="SUPFAM" id="SSF50156">
    <property type="entry name" value="PDZ domain-like"/>
    <property type="match status" value="2"/>
</dbReference>
<dbReference type="GO" id="GO:0004252">
    <property type="term" value="F:serine-type endopeptidase activity"/>
    <property type="evidence" value="ECO:0007669"/>
    <property type="project" value="InterPro"/>
</dbReference>
<evidence type="ECO:0000256" key="1">
    <source>
        <dbReference type="ARBA" id="ARBA00010541"/>
    </source>
</evidence>
<dbReference type="Pfam" id="PF00595">
    <property type="entry name" value="PDZ"/>
    <property type="match status" value="1"/>
</dbReference>
<keyword evidence="3" id="KW-0732">Signal</keyword>
<dbReference type="PANTHER" id="PTHR22939">
    <property type="entry name" value="SERINE PROTEASE FAMILY S1C HTRA-RELATED"/>
    <property type="match status" value="1"/>
</dbReference>
<feature type="binding site" evidence="8">
    <location>
        <position position="157"/>
    </location>
    <ligand>
        <name>substrate</name>
    </ligand>
</feature>
<evidence type="ECO:0000256" key="8">
    <source>
        <dbReference type="PIRSR" id="PIRSR611782-2"/>
    </source>
</evidence>
<comment type="caution">
    <text evidence="10">The sequence shown here is derived from an EMBL/GenBank/DDBJ whole genome shotgun (WGS) entry which is preliminary data.</text>
</comment>
<dbReference type="Proteomes" id="UP000198462">
    <property type="component" value="Unassembled WGS sequence"/>
</dbReference>
<feature type="active site" description="Charge relay system" evidence="7">
    <location>
        <position position="157"/>
    </location>
</feature>
<dbReference type="InterPro" id="IPR011782">
    <property type="entry name" value="Pept_S1C_Do"/>
</dbReference>
<evidence type="ECO:0000313" key="10">
    <source>
        <dbReference type="EMBL" id="OWV33003.1"/>
    </source>
</evidence>
<dbReference type="PRINTS" id="PR00834">
    <property type="entry name" value="PROTEASES2C"/>
</dbReference>
<evidence type="ECO:0000256" key="2">
    <source>
        <dbReference type="ARBA" id="ARBA00022670"/>
    </source>
</evidence>
<evidence type="ECO:0000256" key="4">
    <source>
        <dbReference type="ARBA" id="ARBA00022737"/>
    </source>
</evidence>
<dbReference type="Gene3D" id="2.30.42.10">
    <property type="match status" value="2"/>
</dbReference>
<dbReference type="AlphaFoldDB" id="A0A219B4D8"/>
<dbReference type="InterPro" id="IPR009003">
    <property type="entry name" value="Peptidase_S1_PA"/>
</dbReference>
<dbReference type="SMART" id="SM00228">
    <property type="entry name" value="PDZ"/>
    <property type="match status" value="2"/>
</dbReference>
<evidence type="ECO:0000256" key="6">
    <source>
        <dbReference type="ARBA" id="ARBA00022825"/>
    </source>
</evidence>
<comment type="similarity">
    <text evidence="1">Belongs to the peptidase S1C family.</text>
</comment>
<evidence type="ECO:0000256" key="3">
    <source>
        <dbReference type="ARBA" id="ARBA00022729"/>
    </source>
</evidence>
<dbReference type="SUPFAM" id="SSF50494">
    <property type="entry name" value="Trypsin-like serine proteases"/>
    <property type="match status" value="1"/>
</dbReference>
<organism evidence="10 11">
    <name type="scientific">Pacificimonas flava</name>
    <dbReference type="NCBI Taxonomy" id="1234595"/>
    <lineage>
        <taxon>Bacteria</taxon>
        <taxon>Pseudomonadati</taxon>
        <taxon>Pseudomonadota</taxon>
        <taxon>Alphaproteobacteria</taxon>
        <taxon>Sphingomonadales</taxon>
        <taxon>Sphingosinicellaceae</taxon>
        <taxon>Pacificimonas</taxon>
    </lineage>
</organism>
<keyword evidence="2 10" id="KW-0645">Protease</keyword>
<feature type="domain" description="PDZ" evidence="9">
    <location>
        <begin position="291"/>
        <end position="367"/>
    </location>
</feature>
<protein>
    <submittedName>
        <fullName evidence="10">Serine protease</fullName>
    </submittedName>
</protein>
<keyword evidence="11" id="KW-1185">Reference proteome</keyword>